<feature type="transmembrane region" description="Helical" evidence="8">
    <location>
        <begin position="306"/>
        <end position="326"/>
    </location>
</feature>
<dbReference type="Gene3D" id="1.20.1250.20">
    <property type="entry name" value="MFS general substrate transporter like domains"/>
    <property type="match status" value="1"/>
</dbReference>
<dbReference type="InterPro" id="IPR036259">
    <property type="entry name" value="MFS_trans_sf"/>
</dbReference>
<keyword evidence="6 8" id="KW-0472">Membrane</keyword>
<feature type="transmembrane region" description="Helical" evidence="8">
    <location>
        <begin position="89"/>
        <end position="109"/>
    </location>
</feature>
<feature type="transmembrane region" description="Helical" evidence="8">
    <location>
        <begin position="12"/>
        <end position="37"/>
    </location>
</feature>
<evidence type="ECO:0000256" key="7">
    <source>
        <dbReference type="ARBA" id="ARBA00049119"/>
    </source>
</evidence>
<dbReference type="PROSITE" id="PS50850">
    <property type="entry name" value="MFS"/>
    <property type="match status" value="1"/>
</dbReference>
<sequence length="496" mass="53568">MTKKHEYLGILYAALGSLTFGYALSTGSTIIGLSGFVDYYNIDTFGPDPAYANQIQGALNGIFFAGGAFGAVFQGVVADRYGRRRALQVTCVIMLVATILLTASVHIGMFLAGRLLQGFAAGMLNTICPVYQSEIAPASHRGAMVGMHGFTFVMGQATCTWVGVGCYHMINGQIAWRLLCALQAVPTIALAGGTLVMLESPRWLIAHAQYDTALNTLRKLHGKGHSYEEDEHIAQTSLHSIRAQVELDARQKTTFLGMLRHRPSMRRLLTGFGTMAVNQCTGQTVVWSYQVNLLQGLGVLNDGPLLVLAGFMTLGAICNGGGGFVLDKLGRRKTYLIGLIMCIATLSVHTAMIAEYSGTTNRVGQGTGIAMLFVFVTFFAGCIDVTTYVYCSEIFPTCHRAQGMSYSVAFFFCLCALWTSMAPTVMAKISWGYYCIFIGLSSINFTLEEIGQLFGDDVAPDAANADGNEVVHVMDPPTPSDEKFANSVHLEDKDIA</sequence>
<dbReference type="Pfam" id="PF00083">
    <property type="entry name" value="Sugar_tr"/>
    <property type="match status" value="1"/>
</dbReference>
<evidence type="ECO:0000256" key="4">
    <source>
        <dbReference type="ARBA" id="ARBA00022692"/>
    </source>
</evidence>
<dbReference type="PANTHER" id="PTHR48022">
    <property type="entry name" value="PLASTIDIC GLUCOSE TRANSPORTER 4"/>
    <property type="match status" value="1"/>
</dbReference>
<dbReference type="PANTHER" id="PTHR48022:SF11">
    <property type="entry name" value="MONOSACCHARIDE TRANSPORTER (HXT8), PUTATIVE (AFU_ORTHOLOGUE AFUA_2G08120)-RELATED"/>
    <property type="match status" value="1"/>
</dbReference>
<dbReference type="InterPro" id="IPR020846">
    <property type="entry name" value="MFS_dom"/>
</dbReference>
<keyword evidence="3" id="KW-0813">Transport</keyword>
<feature type="transmembrane region" description="Helical" evidence="8">
    <location>
        <begin position="335"/>
        <end position="357"/>
    </location>
</feature>
<dbReference type="InterPro" id="IPR003663">
    <property type="entry name" value="Sugar/inositol_transpt"/>
</dbReference>
<dbReference type="OrthoDB" id="6133115at2759"/>
<proteinExistence type="inferred from homology"/>
<dbReference type="GeneID" id="39591019"/>
<accession>A0A427Y1G0</accession>
<evidence type="ECO:0000256" key="5">
    <source>
        <dbReference type="ARBA" id="ARBA00022989"/>
    </source>
</evidence>
<dbReference type="GO" id="GO:0016020">
    <property type="term" value="C:membrane"/>
    <property type="evidence" value="ECO:0007669"/>
    <property type="project" value="UniProtKB-SubCell"/>
</dbReference>
<gene>
    <name evidence="10" type="ORF">EHS24_006476</name>
</gene>
<organism evidence="10 11">
    <name type="scientific">Apiotrichum porosum</name>
    <dbReference type="NCBI Taxonomy" id="105984"/>
    <lineage>
        <taxon>Eukaryota</taxon>
        <taxon>Fungi</taxon>
        <taxon>Dikarya</taxon>
        <taxon>Basidiomycota</taxon>
        <taxon>Agaricomycotina</taxon>
        <taxon>Tremellomycetes</taxon>
        <taxon>Trichosporonales</taxon>
        <taxon>Trichosporonaceae</taxon>
        <taxon>Apiotrichum</taxon>
    </lineage>
</organism>
<dbReference type="PROSITE" id="PS00217">
    <property type="entry name" value="SUGAR_TRANSPORT_2"/>
    <property type="match status" value="1"/>
</dbReference>
<dbReference type="PROSITE" id="PS00216">
    <property type="entry name" value="SUGAR_TRANSPORT_1"/>
    <property type="match status" value="1"/>
</dbReference>
<dbReference type="InterPro" id="IPR005828">
    <property type="entry name" value="MFS_sugar_transport-like"/>
</dbReference>
<evidence type="ECO:0000313" key="10">
    <source>
        <dbReference type="EMBL" id="RSH84929.1"/>
    </source>
</evidence>
<comment type="subcellular location">
    <subcellularLocation>
        <location evidence="1">Membrane</location>
        <topology evidence="1">Multi-pass membrane protein</topology>
    </subcellularLocation>
</comment>
<dbReference type="AlphaFoldDB" id="A0A427Y1G0"/>
<feature type="transmembrane region" description="Helical" evidence="8">
    <location>
        <begin position="145"/>
        <end position="170"/>
    </location>
</feature>
<evidence type="ECO:0000313" key="11">
    <source>
        <dbReference type="Proteomes" id="UP000279236"/>
    </source>
</evidence>
<evidence type="ECO:0000256" key="6">
    <source>
        <dbReference type="ARBA" id="ARBA00023136"/>
    </source>
</evidence>
<dbReference type="SUPFAM" id="SSF103473">
    <property type="entry name" value="MFS general substrate transporter"/>
    <property type="match status" value="1"/>
</dbReference>
<comment type="similarity">
    <text evidence="2">Belongs to the major facilitator superfamily. Sugar transporter (TC 2.A.1.1) family.</text>
</comment>
<dbReference type="STRING" id="105984.A0A427Y1G0"/>
<evidence type="ECO:0000259" key="9">
    <source>
        <dbReference type="PROSITE" id="PS50850"/>
    </source>
</evidence>
<keyword evidence="11" id="KW-1185">Reference proteome</keyword>
<feature type="transmembrane region" description="Helical" evidence="8">
    <location>
        <begin position="369"/>
        <end position="391"/>
    </location>
</feature>
<feature type="transmembrane region" description="Helical" evidence="8">
    <location>
        <begin position="176"/>
        <end position="198"/>
    </location>
</feature>
<protein>
    <recommendedName>
        <fullName evidence="9">Major facilitator superfamily (MFS) profile domain-containing protein</fullName>
    </recommendedName>
</protein>
<comment type="caution">
    <text evidence="10">The sequence shown here is derived from an EMBL/GenBank/DDBJ whole genome shotgun (WGS) entry which is preliminary data.</text>
</comment>
<evidence type="ECO:0000256" key="3">
    <source>
        <dbReference type="ARBA" id="ARBA00022448"/>
    </source>
</evidence>
<dbReference type="InterPro" id="IPR005829">
    <property type="entry name" value="Sugar_transporter_CS"/>
</dbReference>
<dbReference type="Proteomes" id="UP000279236">
    <property type="component" value="Unassembled WGS sequence"/>
</dbReference>
<dbReference type="InterPro" id="IPR050360">
    <property type="entry name" value="MFS_Sugar_Transporters"/>
</dbReference>
<evidence type="ECO:0000256" key="2">
    <source>
        <dbReference type="ARBA" id="ARBA00010992"/>
    </source>
</evidence>
<dbReference type="PRINTS" id="PR00171">
    <property type="entry name" value="SUGRTRNSPORT"/>
</dbReference>
<feature type="transmembrane region" description="Helical" evidence="8">
    <location>
        <begin position="403"/>
        <end position="425"/>
    </location>
</feature>
<dbReference type="GO" id="GO:0005351">
    <property type="term" value="F:carbohydrate:proton symporter activity"/>
    <property type="evidence" value="ECO:0007669"/>
    <property type="project" value="TreeGrafter"/>
</dbReference>
<feature type="domain" description="Major facilitator superfamily (MFS) profile" evidence="9">
    <location>
        <begin position="9"/>
        <end position="459"/>
    </location>
</feature>
<name>A0A427Y1G0_9TREE</name>
<dbReference type="RefSeq" id="XP_028478377.1">
    <property type="nucleotide sequence ID" value="XM_028621925.1"/>
</dbReference>
<dbReference type="EMBL" id="RSCE01000003">
    <property type="protein sequence ID" value="RSH84929.1"/>
    <property type="molecule type" value="Genomic_DNA"/>
</dbReference>
<keyword evidence="4 8" id="KW-0812">Transmembrane</keyword>
<evidence type="ECO:0000256" key="8">
    <source>
        <dbReference type="SAM" id="Phobius"/>
    </source>
</evidence>
<feature type="transmembrane region" description="Helical" evidence="8">
    <location>
        <begin position="57"/>
        <end position="77"/>
    </location>
</feature>
<keyword evidence="5 8" id="KW-1133">Transmembrane helix</keyword>
<reference evidence="10 11" key="1">
    <citation type="submission" date="2018-11" db="EMBL/GenBank/DDBJ databases">
        <title>Genome sequence of Apiotrichum porosum DSM 27194.</title>
        <authorList>
            <person name="Aliyu H."/>
            <person name="Gorte O."/>
            <person name="Ochsenreither K."/>
        </authorList>
    </citation>
    <scope>NUCLEOTIDE SEQUENCE [LARGE SCALE GENOMIC DNA]</scope>
    <source>
        <strain evidence="10 11">DSM 27194</strain>
    </source>
</reference>
<evidence type="ECO:0000256" key="1">
    <source>
        <dbReference type="ARBA" id="ARBA00004141"/>
    </source>
</evidence>
<comment type="catalytic activity">
    <reaction evidence="7">
        <text>myo-inositol(out) + H(+)(out) = myo-inositol(in) + H(+)(in)</text>
        <dbReference type="Rhea" id="RHEA:60364"/>
        <dbReference type="ChEBI" id="CHEBI:15378"/>
        <dbReference type="ChEBI" id="CHEBI:17268"/>
    </reaction>
</comment>